<protein>
    <submittedName>
        <fullName evidence="2">Uncharacterized protein</fullName>
    </submittedName>
</protein>
<name>A0A8H7T4S5_9HELO</name>
<keyword evidence="1" id="KW-0472">Membrane</keyword>
<comment type="caution">
    <text evidence="2">The sequence shown here is derived from an EMBL/GenBank/DDBJ whole genome shotgun (WGS) entry which is preliminary data.</text>
</comment>
<dbReference type="Proteomes" id="UP000664132">
    <property type="component" value="Unassembled WGS sequence"/>
</dbReference>
<keyword evidence="3" id="KW-1185">Reference proteome</keyword>
<keyword evidence="1" id="KW-1133">Transmembrane helix</keyword>
<keyword evidence="1" id="KW-0812">Transmembrane</keyword>
<proteinExistence type="predicted"/>
<evidence type="ECO:0000256" key="1">
    <source>
        <dbReference type="SAM" id="Phobius"/>
    </source>
</evidence>
<reference evidence="2" key="1">
    <citation type="submission" date="2021-02" db="EMBL/GenBank/DDBJ databases">
        <title>Genome sequence Cadophora malorum strain M34.</title>
        <authorList>
            <person name="Stefanovic E."/>
            <person name="Vu D."/>
            <person name="Scully C."/>
            <person name="Dijksterhuis J."/>
            <person name="Roader J."/>
            <person name="Houbraken J."/>
        </authorList>
    </citation>
    <scope>NUCLEOTIDE SEQUENCE</scope>
    <source>
        <strain evidence="2">M34</strain>
    </source>
</reference>
<dbReference type="OrthoDB" id="4829316at2759"/>
<organism evidence="2 3">
    <name type="scientific">Cadophora malorum</name>
    <dbReference type="NCBI Taxonomy" id="108018"/>
    <lineage>
        <taxon>Eukaryota</taxon>
        <taxon>Fungi</taxon>
        <taxon>Dikarya</taxon>
        <taxon>Ascomycota</taxon>
        <taxon>Pezizomycotina</taxon>
        <taxon>Leotiomycetes</taxon>
        <taxon>Helotiales</taxon>
        <taxon>Ploettnerulaceae</taxon>
        <taxon>Cadophora</taxon>
    </lineage>
</organism>
<sequence>MSPIIRMVAQRRAFSIATRVRTLARSFEPHPFERMPTTQKAARGDWGRQARRLGDAAMFYFPFMGLVITWPVIAEQFLDGKIQ</sequence>
<dbReference type="AlphaFoldDB" id="A0A8H7T4S5"/>
<feature type="transmembrane region" description="Helical" evidence="1">
    <location>
        <begin position="53"/>
        <end position="73"/>
    </location>
</feature>
<dbReference type="EMBL" id="JAFJYH010000252">
    <property type="protein sequence ID" value="KAG4414720.1"/>
    <property type="molecule type" value="Genomic_DNA"/>
</dbReference>
<accession>A0A8H7T4S5</accession>
<gene>
    <name evidence="2" type="ORF">IFR04_012154</name>
</gene>
<evidence type="ECO:0000313" key="2">
    <source>
        <dbReference type="EMBL" id="KAG4414720.1"/>
    </source>
</evidence>
<evidence type="ECO:0000313" key="3">
    <source>
        <dbReference type="Proteomes" id="UP000664132"/>
    </source>
</evidence>